<reference evidence="6" key="1">
    <citation type="submission" date="2021-01" db="EMBL/GenBank/DDBJ databases">
        <authorList>
            <consortium name="Genoscope - CEA"/>
            <person name="William W."/>
        </authorList>
    </citation>
    <scope>NUCLEOTIDE SEQUENCE</scope>
</reference>
<evidence type="ECO:0000313" key="7">
    <source>
        <dbReference type="Proteomes" id="UP000683925"/>
    </source>
</evidence>
<comment type="caution">
    <text evidence="6">The sequence shown here is derived from an EMBL/GenBank/DDBJ whole genome shotgun (WGS) entry which is preliminary data.</text>
</comment>
<feature type="compositionally biased region" description="Polar residues" evidence="2">
    <location>
        <begin position="811"/>
        <end position="820"/>
    </location>
</feature>
<feature type="repeat" description="TPR" evidence="1">
    <location>
        <begin position="1240"/>
        <end position="1273"/>
    </location>
</feature>
<dbReference type="EMBL" id="CAJJDP010000123">
    <property type="protein sequence ID" value="CAD8200828.1"/>
    <property type="molecule type" value="Genomic_DNA"/>
</dbReference>
<dbReference type="Pfam" id="PF08033">
    <property type="entry name" value="Sec23_BS"/>
    <property type="match status" value="1"/>
</dbReference>
<feature type="region of interest" description="Disordered" evidence="2">
    <location>
        <begin position="1427"/>
        <end position="1476"/>
    </location>
</feature>
<feature type="repeat" description="TPR" evidence="1">
    <location>
        <begin position="1274"/>
        <end position="1307"/>
    </location>
</feature>
<dbReference type="Pfam" id="PF04811">
    <property type="entry name" value="Sec23_trunk"/>
    <property type="match status" value="1"/>
</dbReference>
<dbReference type="PROSITE" id="PS50005">
    <property type="entry name" value="TPR"/>
    <property type="match status" value="4"/>
</dbReference>
<protein>
    <recommendedName>
        <fullName evidence="8">Tetratricopeptide repeat protein</fullName>
    </recommendedName>
</protein>
<dbReference type="OrthoDB" id="49016at2759"/>
<feature type="domain" description="Sec23/Sec24 beta-sandwich" evidence="5">
    <location>
        <begin position="390"/>
        <end position="473"/>
    </location>
</feature>
<evidence type="ECO:0008006" key="8">
    <source>
        <dbReference type="Google" id="ProtNLM"/>
    </source>
</evidence>
<feature type="domain" description="Zinc finger Sec23/Sec24-type" evidence="3">
    <location>
        <begin position="97"/>
        <end position="131"/>
    </location>
</feature>
<dbReference type="GO" id="GO:0008270">
    <property type="term" value="F:zinc ion binding"/>
    <property type="evidence" value="ECO:0007669"/>
    <property type="project" value="InterPro"/>
</dbReference>
<feature type="repeat" description="TPR" evidence="1">
    <location>
        <begin position="928"/>
        <end position="961"/>
    </location>
</feature>
<dbReference type="InterPro" id="IPR012990">
    <property type="entry name" value="Beta-sandwich_Sec23_24"/>
</dbReference>
<dbReference type="Proteomes" id="UP000683925">
    <property type="component" value="Unassembled WGS sequence"/>
</dbReference>
<dbReference type="SMART" id="SM00028">
    <property type="entry name" value="TPR"/>
    <property type="match status" value="9"/>
</dbReference>
<dbReference type="InterPro" id="IPR006895">
    <property type="entry name" value="Znf_Sec23_Sec24"/>
</dbReference>
<dbReference type="GO" id="GO:1905515">
    <property type="term" value="P:non-motile cilium assembly"/>
    <property type="evidence" value="ECO:0007669"/>
    <property type="project" value="TreeGrafter"/>
</dbReference>
<evidence type="ECO:0000259" key="3">
    <source>
        <dbReference type="Pfam" id="PF04810"/>
    </source>
</evidence>
<dbReference type="FunFam" id="1.25.40.10:FF:001094">
    <property type="entry name" value="Intraflagellar transport particle protein IFT88"/>
    <property type="match status" value="1"/>
</dbReference>
<keyword evidence="1" id="KW-0802">TPR repeat</keyword>
<accession>A0A8S1XJ99</accession>
<name>A0A8S1XJ99_PAROT</name>
<dbReference type="GO" id="GO:0006886">
    <property type="term" value="P:intracellular protein transport"/>
    <property type="evidence" value="ECO:0007669"/>
    <property type="project" value="InterPro"/>
</dbReference>
<keyword evidence="7" id="KW-1185">Reference proteome</keyword>
<dbReference type="PANTHER" id="PTHR44117">
    <property type="entry name" value="INTRAFLAGELLAR TRANSPORT PROTEIN 88 HOMOLOG"/>
    <property type="match status" value="1"/>
</dbReference>
<dbReference type="PANTHER" id="PTHR44117:SF1">
    <property type="entry name" value="INTRAFLAGELLAR TRANSPORT PROTEIN 88 HOMOLOG"/>
    <property type="match status" value="1"/>
</dbReference>
<evidence type="ECO:0000259" key="4">
    <source>
        <dbReference type="Pfam" id="PF04811"/>
    </source>
</evidence>
<feature type="compositionally biased region" description="Acidic residues" evidence="2">
    <location>
        <begin position="1462"/>
        <end position="1476"/>
    </location>
</feature>
<dbReference type="GO" id="GO:0030127">
    <property type="term" value="C:COPII vesicle coat"/>
    <property type="evidence" value="ECO:0007669"/>
    <property type="project" value="InterPro"/>
</dbReference>
<dbReference type="Pfam" id="PF04810">
    <property type="entry name" value="zf-Sec23_Sec24"/>
    <property type="match status" value="1"/>
</dbReference>
<feature type="repeat" description="TPR" evidence="1">
    <location>
        <begin position="1308"/>
        <end position="1341"/>
    </location>
</feature>
<dbReference type="Pfam" id="PF13432">
    <property type="entry name" value="TPR_16"/>
    <property type="match status" value="1"/>
</dbReference>
<organism evidence="6 7">
    <name type="scientific">Paramecium octaurelia</name>
    <dbReference type="NCBI Taxonomy" id="43137"/>
    <lineage>
        <taxon>Eukaryota</taxon>
        <taxon>Sar</taxon>
        <taxon>Alveolata</taxon>
        <taxon>Ciliophora</taxon>
        <taxon>Intramacronucleata</taxon>
        <taxon>Oligohymenophorea</taxon>
        <taxon>Peniculida</taxon>
        <taxon>Parameciidae</taxon>
        <taxon>Paramecium</taxon>
    </lineage>
</organism>
<dbReference type="InterPro" id="IPR006896">
    <property type="entry name" value="Sec23/24_trunk_dom"/>
</dbReference>
<dbReference type="GO" id="GO:0006888">
    <property type="term" value="P:endoplasmic reticulum to Golgi vesicle-mediated transport"/>
    <property type="evidence" value="ECO:0007669"/>
    <property type="project" value="InterPro"/>
</dbReference>
<dbReference type="GO" id="GO:0042073">
    <property type="term" value="P:intraciliary transport"/>
    <property type="evidence" value="ECO:0007669"/>
    <property type="project" value="TreeGrafter"/>
</dbReference>
<proteinExistence type="predicted"/>
<feature type="region of interest" description="Disordered" evidence="2">
    <location>
        <begin position="765"/>
        <end position="827"/>
    </location>
</feature>
<dbReference type="InterPro" id="IPR019734">
    <property type="entry name" value="TPR_rpt"/>
</dbReference>
<evidence type="ECO:0000259" key="5">
    <source>
        <dbReference type="Pfam" id="PF08033"/>
    </source>
</evidence>
<dbReference type="GO" id="GO:0005814">
    <property type="term" value="C:centriole"/>
    <property type="evidence" value="ECO:0007669"/>
    <property type="project" value="TreeGrafter"/>
</dbReference>
<feature type="domain" description="Sec23/Sec24 trunk" evidence="4">
    <location>
        <begin position="165"/>
        <end position="384"/>
    </location>
</feature>
<dbReference type="GO" id="GO:0097546">
    <property type="term" value="C:ciliary base"/>
    <property type="evidence" value="ECO:0007669"/>
    <property type="project" value="TreeGrafter"/>
</dbReference>
<dbReference type="GO" id="GO:0019894">
    <property type="term" value="F:kinesin binding"/>
    <property type="evidence" value="ECO:0007669"/>
    <property type="project" value="TreeGrafter"/>
</dbReference>
<evidence type="ECO:0000256" key="1">
    <source>
        <dbReference type="PROSITE-ProRule" id="PRU00339"/>
    </source>
</evidence>
<dbReference type="GO" id="GO:0036064">
    <property type="term" value="C:ciliary basal body"/>
    <property type="evidence" value="ECO:0007669"/>
    <property type="project" value="TreeGrafter"/>
</dbReference>
<dbReference type="Pfam" id="PF13174">
    <property type="entry name" value="TPR_6"/>
    <property type="match status" value="1"/>
</dbReference>
<dbReference type="GO" id="GO:0097730">
    <property type="term" value="C:non-motile cilium"/>
    <property type="evidence" value="ECO:0007669"/>
    <property type="project" value="TreeGrafter"/>
</dbReference>
<dbReference type="FunFam" id="1.25.40.10:FF:001801">
    <property type="entry name" value="Uncharacterized protein"/>
    <property type="match status" value="1"/>
</dbReference>
<evidence type="ECO:0000256" key="2">
    <source>
        <dbReference type="SAM" id="MobiDB-lite"/>
    </source>
</evidence>
<gene>
    <name evidence="6" type="ORF">POCTA_138.1.T1230005</name>
</gene>
<evidence type="ECO:0000313" key="6">
    <source>
        <dbReference type="EMBL" id="CAD8200828.1"/>
    </source>
</evidence>
<sequence length="1476" mass="171441">MNVHKKILEKSGRLVSQQAQQQQQQHAKEEEYIQNKQNSAQLYFNACYNNIRSTSNVFPHSKQTFIDSKIPFAIMIQPYGQSVQDGFVSVNNGGYPIIRCANCRAYLNPFMKFIDDFEYLRCNLCNLITQIGFNTITKENSNERTELTLGSYDIKAGQEYQARPPMAPAYFFMIDVSTKSEALLGIIGQVMNELIISEQFNERTLFGFLTFDSSIHLYNFNSKLKQVQMYVLTDDNELPMPGEYLFNLQDSKDIIVGFLNSLGQLFPKPLQKSTQFIEALKISQKLIKENGAKLIILTSSPIKELNIVENGKQQLYLHKSKSVLTQITESMYFQFICPSIFVVPNNYMNIYTINQLATFLNGDMFYYDDSTVYTTKFRNDLKEVLSRDYAWESVFRIRTSVGWKIKHVYGNYVVKTSDLLNINNCDDQKVLVYELELTELNLPYDHLYIQTALLYTSSKSERRIRVHNYCIPLSNSIKTIYSHIDQCTLAMTIFKMALFQINSAKNLIPVKEFIISTIRSIYYNCKLYNISLDQMHAYSLGIMKSIMLNYSYDQQSIMTDYVNYFRIVFQYIHFDELVTYLVPQLYNVTNLQEHQCVYDDEGQFVYPEQLSLVLSELSSGGLYLMDCGHCLIFYICKIHDPTYLVTLFDEEYHTKQLNEDNLQSSDRIYTLISQLRYNKFTKYAPLYIVKQGCKSIWEDVFLQNLIYDDFNPQYRMDYNRFDSIQLQKFKQQKMNSSQYGAFGMSGNNFNQGKPPVNNYNFENVRAQQPAPGGPQPSRGKPLGTAARQPQAEARPMTSNRGANFGQKKDPFNSTQNQLNLNKPKLETNPEEQFKSIEKEINNLIEQSAMAKLRGNLSECLEKAKEAFNKEKKLRQSKEAQNLAESISIDLSYCAALTQACALHANGLHQDALTKYQEIIKCKQYPQAGRLRVNMGNIYFEQKKYPTAIKMYKMALDLIPATSKEMRFKIQKNIGHAQVRMGKEKIKEAISTYVQILKSSPDFPTGFNLMICLYFSGNKNMMKDYFVTLLTIEIPGENEEENNENKGTTITDKLREDTKERRREAIYYIVTSAKLIAPLIENDIIIGYEWILEQLKNSTFPEAETEIEICKAMAFLKKKNIEKSIETLKGFEKKDKQIMARIATNISFLYFLENDYKQAEKYAEIAITYDRYNAKALVNRGNCLYVKNEFLRAKEQYLEAIGVEADCIEALYNLAYVNRKLNMFVESLQALDKLQTIVCIPEVLYQMATLYEMTGNSKQAMKWYLEVMNKVPNDPNILARLGSLFAREDDEPQALHYFQESYRILPTNIETISWLGVYYVKQEMYEKASLYFERAAQVQSRDVKWKLMVASCYRRMGHFQKALGNYQKIYSDYPDNIECLRFLVQLCREMGLPYEEYAGQLRKLEREMEMMDGYQGQDINLINNDDEQVRLPQGDDNPVSFTNNTRRGNKQPPPKTNVRQNIDDEQFQDGVEDNFLP</sequence>